<dbReference type="Gene3D" id="3.40.30.10">
    <property type="entry name" value="Glutaredoxin"/>
    <property type="match status" value="1"/>
</dbReference>
<dbReference type="PANTHER" id="PTHR46115">
    <property type="entry name" value="THIOREDOXIN-LIKE PROTEIN 1"/>
    <property type="match status" value="1"/>
</dbReference>
<comment type="similarity">
    <text evidence="2">Belongs to the thioredoxin family.</text>
</comment>
<dbReference type="NCBIfam" id="TIGR01068">
    <property type="entry name" value="thioredoxin"/>
    <property type="match status" value="1"/>
</dbReference>
<reference evidence="4 5" key="1">
    <citation type="submission" date="2024-08" db="EMBL/GenBank/DDBJ databases">
        <authorList>
            <person name="Will J Nash"/>
            <person name="Angela Man"/>
            <person name="Seanna McTaggart"/>
            <person name="Kendall Baker"/>
            <person name="Tom Barker"/>
            <person name="Leah Catchpole"/>
            <person name="Alex Durrant"/>
            <person name="Karim Gharbi"/>
            <person name="Naomi Irish"/>
            <person name="Gemy Kaithakottil"/>
            <person name="Debby Ku"/>
            <person name="Aaliyah Providence"/>
            <person name="Felix Shaw"/>
            <person name="David Swarbreck"/>
            <person name="Chris Watkins"/>
            <person name="Ann M. McCartney"/>
            <person name="Giulio Formenti"/>
            <person name="Alice Mouton"/>
            <person name="Noel Vella"/>
            <person name="Bjorn M von Reumont"/>
            <person name="Adriana Vella"/>
            <person name="Wilfried Haerty"/>
        </authorList>
    </citation>
    <scope>NUCLEOTIDE SEQUENCE [LARGE SCALE GENOMIC DNA]</scope>
</reference>
<evidence type="ECO:0000313" key="4">
    <source>
        <dbReference type="EMBL" id="CAL7944620.1"/>
    </source>
</evidence>
<dbReference type="InterPro" id="IPR013766">
    <property type="entry name" value="Thioredoxin_domain"/>
</dbReference>
<dbReference type="InterPro" id="IPR036249">
    <property type="entry name" value="Thioredoxin-like_sf"/>
</dbReference>
<dbReference type="SUPFAM" id="SSF52833">
    <property type="entry name" value="Thioredoxin-like"/>
    <property type="match status" value="1"/>
</dbReference>
<protein>
    <recommendedName>
        <fullName evidence="2">Thioredoxin</fullName>
    </recommendedName>
</protein>
<dbReference type="Pfam" id="PF00085">
    <property type="entry name" value="Thioredoxin"/>
    <property type="match status" value="1"/>
</dbReference>
<dbReference type="Proteomes" id="UP001642520">
    <property type="component" value="Unassembled WGS sequence"/>
</dbReference>
<dbReference type="CDD" id="cd02947">
    <property type="entry name" value="TRX_family"/>
    <property type="match status" value="1"/>
</dbReference>
<proteinExistence type="inferred from homology"/>
<dbReference type="PROSITE" id="PS51352">
    <property type="entry name" value="THIOREDOXIN_2"/>
    <property type="match status" value="1"/>
</dbReference>
<evidence type="ECO:0000256" key="1">
    <source>
        <dbReference type="ARBA" id="ARBA00023157"/>
    </source>
</evidence>
<keyword evidence="1" id="KW-1015">Disulfide bond</keyword>
<keyword evidence="5" id="KW-1185">Reference proteome</keyword>
<dbReference type="PRINTS" id="PR00421">
    <property type="entry name" value="THIOREDOXIN"/>
</dbReference>
<evidence type="ECO:0000313" key="5">
    <source>
        <dbReference type="Proteomes" id="UP001642520"/>
    </source>
</evidence>
<accession>A0ABP1NUA4</accession>
<dbReference type="InterPro" id="IPR005746">
    <property type="entry name" value="Thioredoxin"/>
</dbReference>
<dbReference type="PROSITE" id="PS00194">
    <property type="entry name" value="THIOREDOXIN_1"/>
    <property type="match status" value="1"/>
</dbReference>
<feature type="domain" description="Thioredoxin" evidence="3">
    <location>
        <begin position="1"/>
        <end position="105"/>
    </location>
</feature>
<dbReference type="PIRSF" id="PIRSF000077">
    <property type="entry name" value="Thioredoxin"/>
    <property type="match status" value="1"/>
</dbReference>
<evidence type="ECO:0000259" key="3">
    <source>
        <dbReference type="PROSITE" id="PS51352"/>
    </source>
</evidence>
<dbReference type="InterPro" id="IPR017937">
    <property type="entry name" value="Thioredoxin_CS"/>
</dbReference>
<sequence length="105" mass="11872">MVIQIQNADDLKSKLENAGNQLVVIDFFATWCGPCKMIAPKMEELAQEMTDVVFLKVDVDECEDITSTYEITSMPTFVFIKSGKVLETFSGANYDRLKSTIQKHK</sequence>
<name>A0ABP1NUA4_XYLVO</name>
<gene>
    <name evidence="4" type="ORF">XYLVIOL_LOCUS6753</name>
</gene>
<dbReference type="EMBL" id="CAXAJV020001293">
    <property type="protein sequence ID" value="CAL7944620.1"/>
    <property type="molecule type" value="Genomic_DNA"/>
</dbReference>
<comment type="caution">
    <text evidence="4">The sequence shown here is derived from an EMBL/GenBank/DDBJ whole genome shotgun (WGS) entry which is preliminary data.</text>
</comment>
<organism evidence="4 5">
    <name type="scientific">Xylocopa violacea</name>
    <name type="common">Violet carpenter bee</name>
    <name type="synonym">Apis violacea</name>
    <dbReference type="NCBI Taxonomy" id="135666"/>
    <lineage>
        <taxon>Eukaryota</taxon>
        <taxon>Metazoa</taxon>
        <taxon>Ecdysozoa</taxon>
        <taxon>Arthropoda</taxon>
        <taxon>Hexapoda</taxon>
        <taxon>Insecta</taxon>
        <taxon>Pterygota</taxon>
        <taxon>Neoptera</taxon>
        <taxon>Endopterygota</taxon>
        <taxon>Hymenoptera</taxon>
        <taxon>Apocrita</taxon>
        <taxon>Aculeata</taxon>
        <taxon>Apoidea</taxon>
        <taxon>Anthophila</taxon>
        <taxon>Apidae</taxon>
        <taxon>Xylocopa</taxon>
        <taxon>Xylocopa</taxon>
    </lineage>
</organism>
<evidence type="ECO:0000256" key="2">
    <source>
        <dbReference type="PIRNR" id="PIRNR000077"/>
    </source>
</evidence>